<comment type="function">
    <text evidence="1">Involved in pre-25S rRNA processing.</text>
</comment>
<dbReference type="InterPro" id="IPR035979">
    <property type="entry name" value="RBD_domain_sf"/>
</dbReference>
<dbReference type="InterPro" id="IPR000504">
    <property type="entry name" value="RRM_dom"/>
</dbReference>
<dbReference type="GO" id="GO:0005730">
    <property type="term" value="C:nucleolus"/>
    <property type="evidence" value="ECO:0007669"/>
    <property type="project" value="UniProtKB-SubCell"/>
</dbReference>
<dbReference type="SMART" id="SM00360">
    <property type="entry name" value="RRM"/>
    <property type="match status" value="1"/>
</dbReference>
<gene>
    <name evidence="10" type="ORF">PV07_11406</name>
</gene>
<dbReference type="STRING" id="569365.A0A0D1Z6E6"/>
<dbReference type="PANTHER" id="PTHR23236">
    <property type="entry name" value="EUKARYOTIC TRANSLATION INITIATION FACTOR 4B/4H"/>
    <property type="match status" value="1"/>
</dbReference>
<organism evidence="10 11">
    <name type="scientific">Cladophialophora immunda</name>
    <dbReference type="NCBI Taxonomy" id="569365"/>
    <lineage>
        <taxon>Eukaryota</taxon>
        <taxon>Fungi</taxon>
        <taxon>Dikarya</taxon>
        <taxon>Ascomycota</taxon>
        <taxon>Pezizomycotina</taxon>
        <taxon>Eurotiomycetes</taxon>
        <taxon>Chaetothyriomycetidae</taxon>
        <taxon>Chaetothyriales</taxon>
        <taxon>Herpotrichiellaceae</taxon>
        <taxon>Cladophialophora</taxon>
    </lineage>
</organism>
<keyword evidence="5 7" id="KW-0694">RNA-binding</keyword>
<evidence type="ECO:0000256" key="2">
    <source>
        <dbReference type="ARBA" id="ARBA00004604"/>
    </source>
</evidence>
<feature type="compositionally biased region" description="Basic and acidic residues" evidence="8">
    <location>
        <begin position="128"/>
        <end position="151"/>
    </location>
</feature>
<evidence type="ECO:0000256" key="6">
    <source>
        <dbReference type="ARBA" id="ARBA00023242"/>
    </source>
</evidence>
<reference evidence="10 11" key="1">
    <citation type="submission" date="2015-01" db="EMBL/GenBank/DDBJ databases">
        <title>The Genome Sequence of Cladophialophora immunda CBS83496.</title>
        <authorList>
            <consortium name="The Broad Institute Genomics Platform"/>
            <person name="Cuomo C."/>
            <person name="de Hoog S."/>
            <person name="Gorbushina A."/>
            <person name="Stielow B."/>
            <person name="Teixiera M."/>
            <person name="Abouelleil A."/>
            <person name="Chapman S.B."/>
            <person name="Priest M."/>
            <person name="Young S.K."/>
            <person name="Wortman J."/>
            <person name="Nusbaum C."/>
            <person name="Birren B."/>
        </authorList>
    </citation>
    <scope>NUCLEOTIDE SEQUENCE [LARGE SCALE GENOMIC DNA]</scope>
    <source>
        <strain evidence="10 11">CBS 83496</strain>
    </source>
</reference>
<comment type="similarity">
    <text evidence="3">Belongs to the RRM RBM34 family.</text>
</comment>
<evidence type="ECO:0000256" key="1">
    <source>
        <dbReference type="ARBA" id="ARBA00002475"/>
    </source>
</evidence>
<evidence type="ECO:0000256" key="7">
    <source>
        <dbReference type="PROSITE-ProRule" id="PRU00176"/>
    </source>
</evidence>
<feature type="region of interest" description="Disordered" evidence="8">
    <location>
        <begin position="331"/>
        <end position="360"/>
    </location>
</feature>
<feature type="region of interest" description="Disordered" evidence="8">
    <location>
        <begin position="1"/>
        <end position="25"/>
    </location>
</feature>
<sequence length="528" mass="57534">MPKSEKHKAAAQASPSTTATSRLAAGDEAVDPALASLFASSSGPVKVPRRVVSLAQAAPSQVPHGLEDKTSSSGSDSSEESDSENDLQASHGPSEDETSTSEQEAKAPVSRPRKRKRATDEDDLEQAYFKRLELEEERENRKRESGQRVDGAKGSSGEDDDTSSSDSDDSSLSEPSEVEVPLKHEIFDKKMKDQDKLNRTVFLGNVSTEAIKSKTAKRALTRHLRSVLKTPLDGKRPGKLESVRFRSTAYASGQGPKKATYAKKELLDATTISTNAYAVFTTDVAAERVAEKLNGTIVLDRHLRVDYLANPSAIDHKRCVFIGNLSFVNEEAPSGGGADDEAEGLPKKRRPTAKEPADAEEGLWRTFSKVGKVESVRVVRDQETRVGKGFAYVQFKDENGVEAALLMNDKKFPPMLPRKLRVMRARKMNIKRPTFASRGDPAHGRRNGGRMNGTVAAAGGQDGRPKRPLIFEGHRATSTSTNAKGKGSGLGSLKRNRDRKRKRPDSKSAQRSAQYKAARARKQKLGGK</sequence>
<dbReference type="InterPro" id="IPR012677">
    <property type="entry name" value="Nucleotide-bd_a/b_plait_sf"/>
</dbReference>
<evidence type="ECO:0000256" key="3">
    <source>
        <dbReference type="ARBA" id="ARBA00007077"/>
    </source>
</evidence>
<feature type="compositionally biased region" description="Low complexity" evidence="8">
    <location>
        <begin position="507"/>
        <end position="517"/>
    </location>
</feature>
<feature type="compositionally biased region" description="Acidic residues" evidence="8">
    <location>
        <begin position="157"/>
        <end position="171"/>
    </location>
</feature>
<dbReference type="Gene3D" id="3.30.70.330">
    <property type="match status" value="2"/>
</dbReference>
<dbReference type="GO" id="GO:0019843">
    <property type="term" value="F:rRNA binding"/>
    <property type="evidence" value="ECO:0007669"/>
    <property type="project" value="TreeGrafter"/>
</dbReference>
<feature type="domain" description="RRM" evidence="9">
    <location>
        <begin position="318"/>
        <end position="427"/>
    </location>
</feature>
<dbReference type="Pfam" id="PF00076">
    <property type="entry name" value="RRM_1"/>
    <property type="match status" value="1"/>
</dbReference>
<dbReference type="RefSeq" id="XP_016243402.1">
    <property type="nucleotide sequence ID" value="XM_016398840.1"/>
</dbReference>
<dbReference type="PANTHER" id="PTHR23236:SF25">
    <property type="entry name" value="RNA-BINDING PROTEIN 34"/>
    <property type="match status" value="1"/>
</dbReference>
<accession>A0A0D1Z6E6</accession>
<dbReference type="Proteomes" id="UP000054466">
    <property type="component" value="Unassembled WGS sequence"/>
</dbReference>
<proteinExistence type="inferred from homology"/>
<dbReference type="HOGENOM" id="CLU_006468_2_0_1"/>
<evidence type="ECO:0000256" key="8">
    <source>
        <dbReference type="SAM" id="MobiDB-lite"/>
    </source>
</evidence>
<dbReference type="OrthoDB" id="442677at2759"/>
<dbReference type="VEuPathDB" id="FungiDB:PV07_11406"/>
<feature type="compositionally biased region" description="Low complexity" evidence="8">
    <location>
        <begin position="10"/>
        <end position="21"/>
    </location>
</feature>
<evidence type="ECO:0000256" key="4">
    <source>
        <dbReference type="ARBA" id="ARBA00015520"/>
    </source>
</evidence>
<dbReference type="PROSITE" id="PS50102">
    <property type="entry name" value="RRM"/>
    <property type="match status" value="1"/>
</dbReference>
<evidence type="ECO:0000313" key="11">
    <source>
        <dbReference type="Proteomes" id="UP000054466"/>
    </source>
</evidence>
<dbReference type="GeneID" id="27350600"/>
<comment type="subcellular location">
    <subcellularLocation>
        <location evidence="2">Nucleus</location>
        <location evidence="2">Nucleolus</location>
    </subcellularLocation>
</comment>
<dbReference type="EMBL" id="KN847046">
    <property type="protein sequence ID" value="KIW23186.1"/>
    <property type="molecule type" value="Genomic_DNA"/>
</dbReference>
<protein>
    <recommendedName>
        <fullName evidence="4">Nucleolar protein 12</fullName>
    </recommendedName>
</protein>
<feature type="region of interest" description="Disordered" evidence="8">
    <location>
        <begin position="434"/>
        <end position="528"/>
    </location>
</feature>
<feature type="region of interest" description="Disordered" evidence="8">
    <location>
        <begin position="56"/>
        <end position="186"/>
    </location>
</feature>
<evidence type="ECO:0000259" key="9">
    <source>
        <dbReference type="PROSITE" id="PS50102"/>
    </source>
</evidence>
<evidence type="ECO:0000313" key="10">
    <source>
        <dbReference type="EMBL" id="KIW23186.1"/>
    </source>
</evidence>
<dbReference type="SUPFAM" id="SSF54928">
    <property type="entry name" value="RNA-binding domain, RBD"/>
    <property type="match status" value="1"/>
</dbReference>
<keyword evidence="6" id="KW-0539">Nucleus</keyword>
<name>A0A0D1Z6E6_9EURO</name>
<evidence type="ECO:0000256" key="5">
    <source>
        <dbReference type="ARBA" id="ARBA00022884"/>
    </source>
</evidence>
<feature type="compositionally biased region" description="Basic residues" evidence="8">
    <location>
        <begin position="494"/>
        <end position="504"/>
    </location>
</feature>
<dbReference type="AlphaFoldDB" id="A0A0D1Z6E6"/>
<keyword evidence="11" id="KW-1185">Reference proteome</keyword>
<dbReference type="GO" id="GO:0000463">
    <property type="term" value="P:maturation of LSU-rRNA from tricistronic rRNA transcript (SSU-rRNA, 5.8S rRNA, LSU-rRNA)"/>
    <property type="evidence" value="ECO:0007669"/>
    <property type="project" value="TreeGrafter"/>
</dbReference>
<feature type="compositionally biased region" description="Basic residues" evidence="8">
    <location>
        <begin position="518"/>
        <end position="528"/>
    </location>
</feature>